<evidence type="ECO:0000313" key="1">
    <source>
        <dbReference type="EMBL" id="TCK72512.1"/>
    </source>
</evidence>
<dbReference type="NCBIfam" id="TIGR02453">
    <property type="entry name" value="TIGR02453 family protein"/>
    <property type="match status" value="1"/>
</dbReference>
<protein>
    <submittedName>
        <fullName evidence="1">Uncharacterized protein (TIGR02453 family)</fullName>
    </submittedName>
</protein>
<dbReference type="EMBL" id="SMGK01000003">
    <property type="protein sequence ID" value="TCK72512.1"/>
    <property type="molecule type" value="Genomic_DNA"/>
</dbReference>
<accession>A0A4R1L3B6</accession>
<dbReference type="InterPro" id="IPR015996">
    <property type="entry name" value="UCP028451"/>
</dbReference>
<keyword evidence="2" id="KW-1185">Reference proteome</keyword>
<dbReference type="OrthoDB" id="9794241at2"/>
<dbReference type="Proteomes" id="UP000295210">
    <property type="component" value="Unassembled WGS sequence"/>
</dbReference>
<evidence type="ECO:0000313" key="2">
    <source>
        <dbReference type="Proteomes" id="UP000295210"/>
    </source>
</evidence>
<name>A0A4R1L3B6_9BACT</name>
<sequence>MNGKLNFSTTPTPLKIHSGSPHFRAEALRFLRGLKRNNDREWFEARRAVYERELKQPMLAILEAITQAMIDFAPGHVRPAQKSLMRIYRDTRFSADKSPYKTQVAAWWTHNALSKTSGAGYYFHLSSTEFTIAAGVYMPPPEQLLAIRNHLLTHHEELRKLLDGKKLRRVMELHEPLALTRPPKGFPAAHPALDLIRWRQWGVTAILPAEAALEPDMLGAIVSRFRLAAPLVDFLNGPLLSSSTPAKRVLFPLP</sequence>
<dbReference type="InterPro" id="IPR012808">
    <property type="entry name" value="CHP02453"/>
</dbReference>
<comment type="caution">
    <text evidence="1">The sequence shown here is derived from an EMBL/GenBank/DDBJ whole genome shotgun (WGS) entry which is preliminary data.</text>
</comment>
<dbReference type="PANTHER" id="PTHR36452">
    <property type="entry name" value="CHROMOSOME 12, WHOLE GENOME SHOTGUN SEQUENCE"/>
    <property type="match status" value="1"/>
</dbReference>
<organism evidence="1 2">
    <name type="scientific">Acidipila rosea</name>
    <dbReference type="NCBI Taxonomy" id="768535"/>
    <lineage>
        <taxon>Bacteria</taxon>
        <taxon>Pseudomonadati</taxon>
        <taxon>Acidobacteriota</taxon>
        <taxon>Terriglobia</taxon>
        <taxon>Terriglobales</taxon>
        <taxon>Acidobacteriaceae</taxon>
        <taxon>Acidipila</taxon>
    </lineage>
</organism>
<gene>
    <name evidence="1" type="ORF">C7378_2094</name>
</gene>
<reference evidence="1 2" key="1">
    <citation type="submission" date="2019-03" db="EMBL/GenBank/DDBJ databases">
        <title>Genomic Encyclopedia of Type Strains, Phase IV (KMG-IV): sequencing the most valuable type-strain genomes for metagenomic binning, comparative biology and taxonomic classification.</title>
        <authorList>
            <person name="Goeker M."/>
        </authorList>
    </citation>
    <scope>NUCLEOTIDE SEQUENCE [LARGE SCALE GENOMIC DNA]</scope>
    <source>
        <strain evidence="1 2">DSM 103428</strain>
    </source>
</reference>
<dbReference type="Pfam" id="PF09365">
    <property type="entry name" value="DUF2461"/>
    <property type="match status" value="1"/>
</dbReference>
<dbReference type="PANTHER" id="PTHR36452:SF1">
    <property type="entry name" value="DUF2461 DOMAIN-CONTAINING PROTEIN"/>
    <property type="match status" value="1"/>
</dbReference>
<dbReference type="AlphaFoldDB" id="A0A4R1L3B6"/>
<dbReference type="PIRSF" id="PIRSF028451">
    <property type="entry name" value="UCP028451"/>
    <property type="match status" value="1"/>
</dbReference>
<proteinExistence type="predicted"/>
<dbReference type="RefSeq" id="WP_131995908.1">
    <property type="nucleotide sequence ID" value="NZ_SMGK01000003.1"/>
</dbReference>